<dbReference type="Pfam" id="PF24862">
    <property type="entry name" value="SUS_EPBD"/>
    <property type="match status" value="1"/>
</dbReference>
<dbReference type="Gene3D" id="1.20.120.1230">
    <property type="match status" value="1"/>
</dbReference>
<feature type="domain" description="Sucrose synthase first GT-B" evidence="8">
    <location>
        <begin position="251"/>
        <end position="534"/>
    </location>
</feature>
<evidence type="ECO:0000313" key="11">
    <source>
        <dbReference type="Proteomes" id="UP000320496"/>
    </source>
</evidence>
<dbReference type="GO" id="GO:0016157">
    <property type="term" value="F:sucrose synthase activity"/>
    <property type="evidence" value="ECO:0007669"/>
    <property type="project" value="UniProtKB-UniRule"/>
</dbReference>
<proteinExistence type="predicted"/>
<dbReference type="Proteomes" id="UP000320496">
    <property type="component" value="Chromosome"/>
</dbReference>
<dbReference type="PANTHER" id="PTHR45839">
    <property type="match status" value="1"/>
</dbReference>
<evidence type="ECO:0000256" key="3">
    <source>
        <dbReference type="ARBA" id="ARBA00022676"/>
    </source>
</evidence>
<organism evidence="10 11">
    <name type="scientific">Maioricimonas rarisocia</name>
    <dbReference type="NCBI Taxonomy" id="2528026"/>
    <lineage>
        <taxon>Bacteria</taxon>
        <taxon>Pseudomonadati</taxon>
        <taxon>Planctomycetota</taxon>
        <taxon>Planctomycetia</taxon>
        <taxon>Planctomycetales</taxon>
        <taxon>Planctomycetaceae</taxon>
        <taxon>Maioricimonas</taxon>
    </lineage>
</organism>
<dbReference type="SUPFAM" id="SSF53756">
    <property type="entry name" value="UDP-Glycosyltransferase/glycogen phosphorylase"/>
    <property type="match status" value="1"/>
</dbReference>
<reference evidence="10 11" key="1">
    <citation type="submission" date="2019-02" db="EMBL/GenBank/DDBJ databases">
        <title>Deep-cultivation of Planctomycetes and their phenomic and genomic characterization uncovers novel biology.</title>
        <authorList>
            <person name="Wiegand S."/>
            <person name="Jogler M."/>
            <person name="Boedeker C."/>
            <person name="Pinto D."/>
            <person name="Vollmers J."/>
            <person name="Rivas-Marin E."/>
            <person name="Kohn T."/>
            <person name="Peeters S.H."/>
            <person name="Heuer A."/>
            <person name="Rast P."/>
            <person name="Oberbeckmann S."/>
            <person name="Bunk B."/>
            <person name="Jeske O."/>
            <person name="Meyerdierks A."/>
            <person name="Storesund J.E."/>
            <person name="Kallscheuer N."/>
            <person name="Luecker S."/>
            <person name="Lage O.M."/>
            <person name="Pohl T."/>
            <person name="Merkel B.J."/>
            <person name="Hornburger P."/>
            <person name="Mueller R.-W."/>
            <person name="Bruemmer F."/>
            <person name="Labrenz M."/>
            <person name="Spormann A.M."/>
            <person name="Op den Camp H."/>
            <person name="Overmann J."/>
            <person name="Amann R."/>
            <person name="Jetten M.S.M."/>
            <person name="Mascher T."/>
            <person name="Medema M.H."/>
            <person name="Devos D.P."/>
            <person name="Kaster A.-K."/>
            <person name="Ovreas L."/>
            <person name="Rohde M."/>
            <person name="Galperin M.Y."/>
            <person name="Jogler C."/>
        </authorList>
    </citation>
    <scope>NUCLEOTIDE SEQUENCE [LARGE SCALE GENOMIC DNA]</scope>
    <source>
        <strain evidence="10 11">Mal4</strain>
    </source>
</reference>
<accession>A0A517YZY7</accession>
<dbReference type="InterPro" id="IPR001296">
    <property type="entry name" value="Glyco_trans_1"/>
</dbReference>
<dbReference type="EMBL" id="CP036275">
    <property type="protein sequence ID" value="QDU35791.1"/>
    <property type="molecule type" value="Genomic_DNA"/>
</dbReference>
<feature type="domain" description="Glycosyl transferase family 1" evidence="7">
    <location>
        <begin position="552"/>
        <end position="728"/>
    </location>
</feature>
<keyword evidence="4 10" id="KW-0808">Transferase</keyword>
<dbReference type="Gene3D" id="3.40.50.2000">
    <property type="entry name" value="Glycogen Phosphorylase B"/>
    <property type="match status" value="2"/>
</dbReference>
<dbReference type="EC" id="2.4.1.13" evidence="1 6"/>
<protein>
    <recommendedName>
        <fullName evidence="2 6">Sucrose synthase</fullName>
        <ecNumber evidence="1 6">2.4.1.13</ecNumber>
    </recommendedName>
</protein>
<dbReference type="AlphaFoldDB" id="A0A517YZY7"/>
<keyword evidence="11" id="KW-1185">Reference proteome</keyword>
<dbReference type="InterPro" id="IPR012820">
    <property type="entry name" value="Sucrose_synthase_pln/cyn"/>
</dbReference>
<dbReference type="Gene3D" id="3.10.450.330">
    <property type="match status" value="1"/>
</dbReference>
<evidence type="ECO:0000313" key="10">
    <source>
        <dbReference type="EMBL" id="QDU35791.1"/>
    </source>
</evidence>
<evidence type="ECO:0000259" key="7">
    <source>
        <dbReference type="Pfam" id="PF00534"/>
    </source>
</evidence>
<dbReference type="Pfam" id="PF00534">
    <property type="entry name" value="Glycos_transf_1"/>
    <property type="match status" value="1"/>
</dbReference>
<dbReference type="NCBIfam" id="TIGR02470">
    <property type="entry name" value="sucr_synth"/>
    <property type="match status" value="1"/>
</dbReference>
<dbReference type="SMR" id="A0A517YZY7"/>
<evidence type="ECO:0000259" key="9">
    <source>
        <dbReference type="Pfam" id="PF24862"/>
    </source>
</evidence>
<sequence>MTDELPLIKQFAAFLKSTGETFFLADQIQRGLGEFLASLNKVDTAAGRAVRRTFRGCPEMLIEGDTLFAVLRPRMGHKRCVRISPESEHIEEIGRGEYLQVKDSYVQGHELAGKRGLVIDFSPYFRDFPKINEPSEMGEGISFLNRHLSAQMYQNPDVFGRALLRYLRDRELDGRPILANRHLSDPETLLGEQAAVRSWLGDLPPDTPYTEVEHELRVHGFEAGWGRTVGQIREQLRLLAQVLESSDPARFERLLGRLPVIRTVLMVSPHGWFAQDDVLGKPDTGGQVTYVLDQARALESSMRHLFYESGVDAQPKVVVLTRLIPDAEGTTCNLPREQIHGTEDGWIIRAPFRNDSGDVIPHWISRFQIWPYLEQFAEDARNLVVTELLGRPDLIVGHYSDGNLVAHRLAEDLDVTHCACVHALEKTKYILSDMHWGEMEHDYRFSMQFTADLLAYNSADFIVSSSYREVGGTESEQGMIEAYDVYSMPGLYRVQSGLDPRLARHNIVPPGASEEHFFPNTDSERRVEGVTEALTRRFFQAEPTEMSLGHLEDPDRPPIFAMARMDKIKNLSGLVELFGRSPGLREHANLLLVSSVIDASASHDQEEIAEVNRVHELIGEHNLEGHIRWCAARLDKVETGEIYRIAADRRGVFAQPAFMETFGLTVVEAMACGLPVVVTCFGGPSEIVIDDDCGYVRNPNDQTAFAGALEAVVTDQEVWNRFSQAGIRRVQEAFTWGRHATKLLELTNVYTYWNYIDVMNRQALDRYVHTLYHILYRPRTRAMLEETT</sequence>
<evidence type="ECO:0000259" key="8">
    <source>
        <dbReference type="Pfam" id="PF00862"/>
    </source>
</evidence>
<comment type="catalytic activity">
    <reaction evidence="5">
        <text>an NDP-alpha-D-glucose + D-fructose = a ribonucleoside 5'-diphosphate + sucrose + H(+)</text>
        <dbReference type="Rhea" id="RHEA:16241"/>
        <dbReference type="ChEBI" id="CHEBI:15378"/>
        <dbReference type="ChEBI" id="CHEBI:17992"/>
        <dbReference type="ChEBI" id="CHEBI:37721"/>
        <dbReference type="ChEBI" id="CHEBI:57930"/>
        <dbReference type="ChEBI" id="CHEBI:76533"/>
        <dbReference type="EC" id="2.4.1.13"/>
    </reaction>
</comment>
<evidence type="ECO:0000256" key="4">
    <source>
        <dbReference type="ARBA" id="ARBA00022679"/>
    </source>
</evidence>
<dbReference type="RefSeq" id="WP_197443950.1">
    <property type="nucleotide sequence ID" value="NZ_CP036275.1"/>
</dbReference>
<evidence type="ECO:0000256" key="5">
    <source>
        <dbReference type="ARBA" id="ARBA00049030"/>
    </source>
</evidence>
<dbReference type="PANTHER" id="PTHR45839:SF7">
    <property type="entry name" value="SUCROSE SYNTHASE 1"/>
    <property type="match status" value="1"/>
</dbReference>
<name>A0A517YZY7_9PLAN</name>
<dbReference type="InterPro" id="IPR056736">
    <property type="entry name" value="SUS_EPBD"/>
</dbReference>
<gene>
    <name evidence="10" type="primary">mfpsA_1</name>
    <name evidence="10" type="ORF">Mal4_00730</name>
</gene>
<evidence type="ECO:0000256" key="2">
    <source>
        <dbReference type="ARBA" id="ARBA00020955"/>
    </source>
</evidence>
<dbReference type="KEGG" id="mri:Mal4_00730"/>
<dbReference type="GO" id="GO:0005985">
    <property type="term" value="P:sucrose metabolic process"/>
    <property type="evidence" value="ECO:0007669"/>
    <property type="project" value="UniProtKB-UniRule"/>
</dbReference>
<keyword evidence="3 10" id="KW-0328">Glycosyltransferase</keyword>
<feature type="domain" description="Sucrose synthase EPBD" evidence="9">
    <location>
        <begin position="139"/>
        <end position="227"/>
    </location>
</feature>
<evidence type="ECO:0000256" key="6">
    <source>
        <dbReference type="NCBIfam" id="TIGR02470"/>
    </source>
</evidence>
<dbReference type="InterPro" id="IPR000368">
    <property type="entry name" value="Sucrose_synth_GT-B1"/>
</dbReference>
<evidence type="ECO:0000256" key="1">
    <source>
        <dbReference type="ARBA" id="ARBA00012540"/>
    </source>
</evidence>
<dbReference type="Pfam" id="PF00862">
    <property type="entry name" value="GT-B_Sucrose_synth"/>
    <property type="match status" value="1"/>
</dbReference>